<feature type="chain" id="PRO_5030978294" description="Por secretion system C-terminal sorting domain-containing protein" evidence="1">
    <location>
        <begin position="26"/>
        <end position="129"/>
    </location>
</feature>
<accession>A0A7W7J258</accession>
<gene>
    <name evidence="2" type="ORF">HNP37_004600</name>
</gene>
<evidence type="ECO:0000313" key="3">
    <source>
        <dbReference type="Proteomes" id="UP000561681"/>
    </source>
</evidence>
<reference evidence="2 3" key="1">
    <citation type="submission" date="2020-08" db="EMBL/GenBank/DDBJ databases">
        <title>Functional genomics of gut bacteria from endangered species of beetles.</title>
        <authorList>
            <person name="Carlos-Shanley C."/>
        </authorList>
    </citation>
    <scope>NUCLEOTIDE SEQUENCE [LARGE SCALE GENOMIC DNA]</scope>
    <source>
        <strain evidence="2 3">S00142</strain>
    </source>
</reference>
<evidence type="ECO:0000313" key="2">
    <source>
        <dbReference type="EMBL" id="MBB4804508.1"/>
    </source>
</evidence>
<evidence type="ECO:0008006" key="4">
    <source>
        <dbReference type="Google" id="ProtNLM"/>
    </source>
</evidence>
<dbReference type="RefSeq" id="WP_184167797.1">
    <property type="nucleotide sequence ID" value="NZ_JACHLD010000010.1"/>
</dbReference>
<organism evidence="2 3">
    <name type="scientific">Flavobacterium nitrogenifigens</name>
    <dbReference type="NCBI Taxonomy" id="1617283"/>
    <lineage>
        <taxon>Bacteria</taxon>
        <taxon>Pseudomonadati</taxon>
        <taxon>Bacteroidota</taxon>
        <taxon>Flavobacteriia</taxon>
        <taxon>Flavobacteriales</taxon>
        <taxon>Flavobacteriaceae</taxon>
        <taxon>Flavobacterium</taxon>
    </lineage>
</organism>
<dbReference type="AlphaFoldDB" id="A0A7W7J258"/>
<feature type="signal peptide" evidence="1">
    <location>
        <begin position="1"/>
        <end position="25"/>
    </location>
</feature>
<keyword evidence="3" id="KW-1185">Reference proteome</keyword>
<protein>
    <recommendedName>
        <fullName evidence="4">Por secretion system C-terminal sorting domain-containing protein</fullName>
    </recommendedName>
</protein>
<dbReference type="Proteomes" id="UP000561681">
    <property type="component" value="Unassembled WGS sequence"/>
</dbReference>
<comment type="caution">
    <text evidence="2">The sequence shown here is derived from an EMBL/GenBank/DDBJ whole genome shotgun (WGS) entry which is preliminary data.</text>
</comment>
<keyword evidence="1" id="KW-0732">Signal</keyword>
<evidence type="ECO:0000256" key="1">
    <source>
        <dbReference type="SAM" id="SignalP"/>
    </source>
</evidence>
<sequence length="129" mass="14567">MTKKINTTKKTLLTVFLMLVSFTYASNRKADRTLKIETGNGKTVSIILSSAEEASLFIYDHQHHLIYESTINKLEVSKTISLEGYAAGTYFLEVKENGSIAKHEIKVPAKKIKTLRIDESVNESPSFRR</sequence>
<name>A0A7W7J258_9FLAO</name>
<proteinExistence type="predicted"/>
<dbReference type="EMBL" id="JACHLD010000010">
    <property type="protein sequence ID" value="MBB4804508.1"/>
    <property type="molecule type" value="Genomic_DNA"/>
</dbReference>
<dbReference type="Gene3D" id="2.60.120.380">
    <property type="match status" value="1"/>
</dbReference>